<protein>
    <submittedName>
        <fullName evidence="3">Uncharacterized protein</fullName>
    </submittedName>
</protein>
<proteinExistence type="predicted"/>
<accession>A0A4P6XU59</accession>
<dbReference type="Proteomes" id="UP000292447">
    <property type="component" value="Chromosome VI"/>
</dbReference>
<feature type="compositionally biased region" description="Polar residues" evidence="1">
    <location>
        <begin position="396"/>
        <end position="430"/>
    </location>
</feature>
<dbReference type="AlphaFoldDB" id="A0A4P6XU59"/>
<evidence type="ECO:0000256" key="1">
    <source>
        <dbReference type="SAM" id="MobiDB-lite"/>
    </source>
</evidence>
<evidence type="ECO:0000313" key="3">
    <source>
        <dbReference type="EMBL" id="QBM90729.1"/>
    </source>
</evidence>
<evidence type="ECO:0000313" key="4">
    <source>
        <dbReference type="Proteomes" id="UP000292447"/>
    </source>
</evidence>
<feature type="compositionally biased region" description="Polar residues" evidence="1">
    <location>
        <begin position="465"/>
        <end position="474"/>
    </location>
</feature>
<gene>
    <name evidence="3" type="ORF">METSCH_F03160</name>
</gene>
<reference evidence="4" key="1">
    <citation type="submission" date="2019-03" db="EMBL/GenBank/DDBJ databases">
        <title>Snf2 controls pulcherriminic acid biosynthesis and connects pigmentation and antifungal activity of the yeast Metschnikowia pulcherrima.</title>
        <authorList>
            <person name="Gore-Lloyd D."/>
            <person name="Sumann I."/>
            <person name="Brachmann A.O."/>
            <person name="Schneeberger K."/>
            <person name="Ortiz-Merino R.A."/>
            <person name="Moreno-Beltran M."/>
            <person name="Schlaefli M."/>
            <person name="Kirner P."/>
            <person name="Santos Kron A."/>
            <person name="Wolfe K.H."/>
            <person name="Piel J."/>
            <person name="Ahrens C.H."/>
            <person name="Henk D."/>
            <person name="Freimoser F.M."/>
        </authorList>
    </citation>
    <scope>NUCLEOTIDE SEQUENCE [LARGE SCALE GENOMIC DNA]</scope>
    <source>
        <strain evidence="4">APC 1.2</strain>
    </source>
</reference>
<dbReference type="EMBL" id="CP034461">
    <property type="protein sequence ID" value="QBM90729.1"/>
    <property type="molecule type" value="Genomic_DNA"/>
</dbReference>
<feature type="transmembrane region" description="Helical" evidence="2">
    <location>
        <begin position="20"/>
        <end position="38"/>
    </location>
</feature>
<keyword evidence="2" id="KW-0472">Membrane</keyword>
<sequence>MQRPALSSPRTQTVHRRVRYVALTISALAGLLGLLALLDVDTKVKPIARFATFASMLPVNPLQVFSTLIRVMHFMCSLFLARIGHARLESNGWKMARALKERASGIWAPMFSPRLFMCFDAFYSLSTIYLMSVDTLQPISELAKFNAFLSTLETNVFSKLGGPRAARPSNGAVNRGNGTASSRVRRRARPRISNASRDSSIGEAAPAVIQSRARQSENHAGSLETVEDVDVSGNSVETRSSDALPNDHAQYDAEAQSSRLEFFRTWGIWPGQPTPLSNLYSSYAGLDPVLVGESEEDFAGTQSAQTDMGYFRRMAEERMSGRSDTFGQTSEFDYIGFDEAPIVDPPPQYSESESSTEQTLERAQDPETPPDYGAPPTRSTRVINGMPVQPSHLTGEFQSLDSPSGNTTPAVSETENTTHTCPTCNGSGITQREDGHDRSSASGGRGNPRRRRINRSCPRRIRRQPAQSSPRQPL</sequence>
<feature type="compositionally biased region" description="Basic residues" evidence="1">
    <location>
        <begin position="447"/>
        <end position="463"/>
    </location>
</feature>
<keyword evidence="2" id="KW-0812">Transmembrane</keyword>
<keyword evidence="4" id="KW-1185">Reference proteome</keyword>
<keyword evidence="2" id="KW-1133">Transmembrane helix</keyword>
<feature type="compositionally biased region" description="Polar residues" evidence="1">
    <location>
        <begin position="232"/>
        <end position="243"/>
    </location>
</feature>
<feature type="region of interest" description="Disordered" evidence="1">
    <location>
        <begin position="163"/>
        <end position="247"/>
    </location>
</feature>
<feature type="region of interest" description="Disordered" evidence="1">
    <location>
        <begin position="338"/>
        <end position="474"/>
    </location>
</feature>
<organism evidence="3 4">
    <name type="scientific">Metschnikowia aff. pulcherrima</name>
    <dbReference type="NCBI Taxonomy" id="2163413"/>
    <lineage>
        <taxon>Eukaryota</taxon>
        <taxon>Fungi</taxon>
        <taxon>Dikarya</taxon>
        <taxon>Ascomycota</taxon>
        <taxon>Saccharomycotina</taxon>
        <taxon>Pichiomycetes</taxon>
        <taxon>Metschnikowiaceae</taxon>
        <taxon>Metschnikowia</taxon>
    </lineage>
</organism>
<name>A0A4P6XU59_9ASCO</name>
<evidence type="ECO:0000256" key="2">
    <source>
        <dbReference type="SAM" id="Phobius"/>
    </source>
</evidence>